<dbReference type="InterPro" id="IPR000160">
    <property type="entry name" value="GGDEF_dom"/>
</dbReference>
<dbReference type="KEGG" id="halc:EY643_04760"/>
<dbReference type="InterPro" id="IPR029016">
    <property type="entry name" value="GAF-like_dom_sf"/>
</dbReference>
<dbReference type="GO" id="GO:0005886">
    <property type="term" value="C:plasma membrane"/>
    <property type="evidence" value="ECO:0007669"/>
    <property type="project" value="TreeGrafter"/>
</dbReference>
<gene>
    <name evidence="4" type="ORF">EY643_04760</name>
</gene>
<organism evidence="4 5">
    <name type="scientific">Halioglobus maricola</name>
    <dbReference type="NCBI Taxonomy" id="2601894"/>
    <lineage>
        <taxon>Bacteria</taxon>
        <taxon>Pseudomonadati</taxon>
        <taxon>Pseudomonadota</taxon>
        <taxon>Gammaproteobacteria</taxon>
        <taxon>Cellvibrionales</taxon>
        <taxon>Halieaceae</taxon>
        <taxon>Halioglobus</taxon>
    </lineage>
</organism>
<dbReference type="OrthoDB" id="9776960at2"/>
<name>A0A5P9NGU5_9GAMM</name>
<evidence type="ECO:0000256" key="1">
    <source>
        <dbReference type="ARBA" id="ARBA00012528"/>
    </source>
</evidence>
<dbReference type="InterPro" id="IPR050469">
    <property type="entry name" value="Diguanylate_Cyclase"/>
</dbReference>
<evidence type="ECO:0000259" key="3">
    <source>
        <dbReference type="PROSITE" id="PS50887"/>
    </source>
</evidence>
<dbReference type="Gene3D" id="3.30.450.40">
    <property type="match status" value="1"/>
</dbReference>
<feature type="region of interest" description="Disordered" evidence="2">
    <location>
        <begin position="1"/>
        <end position="29"/>
    </location>
</feature>
<dbReference type="NCBIfam" id="TIGR00254">
    <property type="entry name" value="GGDEF"/>
    <property type="match status" value="1"/>
</dbReference>
<dbReference type="Proteomes" id="UP000326287">
    <property type="component" value="Chromosome"/>
</dbReference>
<dbReference type="GO" id="GO:0052621">
    <property type="term" value="F:diguanylate cyclase activity"/>
    <property type="evidence" value="ECO:0007669"/>
    <property type="project" value="UniProtKB-EC"/>
</dbReference>
<dbReference type="SUPFAM" id="SSF55781">
    <property type="entry name" value="GAF domain-like"/>
    <property type="match status" value="1"/>
</dbReference>
<dbReference type="Pfam" id="PF00990">
    <property type="entry name" value="GGDEF"/>
    <property type="match status" value="1"/>
</dbReference>
<dbReference type="SMART" id="SM00267">
    <property type="entry name" value="GGDEF"/>
    <property type="match status" value="1"/>
</dbReference>
<evidence type="ECO:0000313" key="5">
    <source>
        <dbReference type="Proteomes" id="UP000326287"/>
    </source>
</evidence>
<accession>A0A5P9NGU5</accession>
<feature type="domain" description="GGDEF" evidence="3">
    <location>
        <begin position="234"/>
        <end position="375"/>
    </location>
</feature>
<dbReference type="CDD" id="cd01949">
    <property type="entry name" value="GGDEF"/>
    <property type="match status" value="1"/>
</dbReference>
<dbReference type="InterPro" id="IPR043128">
    <property type="entry name" value="Rev_trsase/Diguanyl_cyclase"/>
</dbReference>
<dbReference type="SUPFAM" id="SSF55073">
    <property type="entry name" value="Nucleotide cyclase"/>
    <property type="match status" value="1"/>
</dbReference>
<protein>
    <recommendedName>
        <fullName evidence="1">diguanylate cyclase</fullName>
        <ecNumber evidence="1">2.7.7.65</ecNumber>
    </recommendedName>
</protein>
<dbReference type="EMBL" id="CP036422">
    <property type="protein sequence ID" value="QFU75011.1"/>
    <property type="molecule type" value="Genomic_DNA"/>
</dbReference>
<dbReference type="Gene3D" id="3.30.70.270">
    <property type="match status" value="1"/>
</dbReference>
<dbReference type="RefSeq" id="WP_152661118.1">
    <property type="nucleotide sequence ID" value="NZ_CP036422.1"/>
</dbReference>
<keyword evidence="5" id="KW-1185">Reference proteome</keyword>
<dbReference type="GO" id="GO:0043709">
    <property type="term" value="P:cell adhesion involved in single-species biofilm formation"/>
    <property type="evidence" value="ECO:0007669"/>
    <property type="project" value="TreeGrafter"/>
</dbReference>
<dbReference type="AlphaFoldDB" id="A0A5P9NGU5"/>
<dbReference type="GO" id="GO:1902201">
    <property type="term" value="P:negative regulation of bacterial-type flagellum-dependent cell motility"/>
    <property type="evidence" value="ECO:0007669"/>
    <property type="project" value="TreeGrafter"/>
</dbReference>
<reference evidence="4 5" key="1">
    <citation type="submission" date="2019-02" db="EMBL/GenBank/DDBJ databases">
        <authorList>
            <person name="Li S.-H."/>
        </authorList>
    </citation>
    <scope>NUCLEOTIDE SEQUENCE [LARGE SCALE GENOMIC DNA]</scope>
    <source>
        <strain evidence="4 5">IMCC14385</strain>
    </source>
</reference>
<proteinExistence type="predicted"/>
<dbReference type="InterPro" id="IPR029787">
    <property type="entry name" value="Nucleotide_cyclase"/>
</dbReference>
<dbReference type="PANTHER" id="PTHR45138:SF24">
    <property type="entry name" value="DIGUANYLATE CYCLASE DGCC-RELATED"/>
    <property type="match status" value="1"/>
</dbReference>
<dbReference type="PROSITE" id="PS50887">
    <property type="entry name" value="GGDEF"/>
    <property type="match status" value="1"/>
</dbReference>
<sequence>MADKNGTGRLHREEIQGAPPATSRAELRERRISETVPLNRYLYQQCQQFEHMLLDAPDLTSLLEVLIFSFPRHFSYRVAELWLLDPEGSLDELIAGGERFGHYLQIHHDAFALQELYDLEPDVELIDATDSRMFEVLKSEHGIDYALMMPLMESGRLIGSLHLGIQEEGLSFGEAEEDLIAHIAAIVSRSYRTGVQRQHVESLIRLDPLTRVANALGFQQDLSREISRARRNNQPITVLLMEIDEYAELHDHYGEERSQFVLKRVAQRISSDLRLTDMMARLEHSRLAVLLCGCGEALGQDIAERMRQDIEDFAIDDGRGAVLQVTISVGLVSWEPQHYPAVDMKQLARQIESVGEKALESARAMGGNNTNISRLSTLIV</sequence>
<dbReference type="PANTHER" id="PTHR45138">
    <property type="entry name" value="REGULATORY COMPONENTS OF SENSORY TRANSDUCTION SYSTEM"/>
    <property type="match status" value="1"/>
</dbReference>
<evidence type="ECO:0000313" key="4">
    <source>
        <dbReference type="EMBL" id="QFU75011.1"/>
    </source>
</evidence>
<evidence type="ECO:0000256" key="2">
    <source>
        <dbReference type="SAM" id="MobiDB-lite"/>
    </source>
</evidence>
<dbReference type="EC" id="2.7.7.65" evidence="1"/>